<evidence type="ECO:0000259" key="2">
    <source>
        <dbReference type="SMART" id="SM00382"/>
    </source>
</evidence>
<dbReference type="Pfam" id="PF22942">
    <property type="entry name" value="DUF7025"/>
    <property type="match status" value="1"/>
</dbReference>
<organism evidence="3 4">
    <name type="scientific">Heterodermia speciosa</name>
    <dbReference type="NCBI Taxonomy" id="116794"/>
    <lineage>
        <taxon>Eukaryota</taxon>
        <taxon>Fungi</taxon>
        <taxon>Dikarya</taxon>
        <taxon>Ascomycota</taxon>
        <taxon>Pezizomycotina</taxon>
        <taxon>Lecanoromycetes</taxon>
        <taxon>OSLEUM clade</taxon>
        <taxon>Lecanoromycetidae</taxon>
        <taxon>Caliciales</taxon>
        <taxon>Physciaceae</taxon>
        <taxon>Heterodermia</taxon>
    </lineage>
</organism>
<comment type="caution">
    <text evidence="3">The sequence shown here is derived from an EMBL/GenBank/DDBJ whole genome shotgun (WGS) entry which is preliminary data.</text>
</comment>
<dbReference type="Gene3D" id="3.40.50.300">
    <property type="entry name" value="P-loop containing nucleotide triphosphate hydrolases"/>
    <property type="match status" value="1"/>
</dbReference>
<feature type="domain" description="AAA+ ATPase" evidence="2">
    <location>
        <begin position="658"/>
        <end position="785"/>
    </location>
</feature>
<gene>
    <name evidence="3" type="ORF">HETSPECPRED_002400</name>
</gene>
<dbReference type="OrthoDB" id="10042665at2759"/>
<dbReference type="GO" id="GO:0005524">
    <property type="term" value="F:ATP binding"/>
    <property type="evidence" value="ECO:0007669"/>
    <property type="project" value="InterPro"/>
</dbReference>
<accession>A0A8H3J435</accession>
<dbReference type="PANTHER" id="PTHR46411">
    <property type="entry name" value="FAMILY ATPASE, PUTATIVE-RELATED"/>
    <property type="match status" value="1"/>
</dbReference>
<dbReference type="Proteomes" id="UP000664521">
    <property type="component" value="Unassembled WGS sequence"/>
</dbReference>
<reference evidence="3" key="1">
    <citation type="submission" date="2021-03" db="EMBL/GenBank/DDBJ databases">
        <authorList>
            <person name="Tagirdzhanova G."/>
        </authorList>
    </citation>
    <scope>NUCLEOTIDE SEQUENCE</scope>
</reference>
<dbReference type="AlphaFoldDB" id="A0A8H3J435"/>
<feature type="region of interest" description="Disordered" evidence="1">
    <location>
        <begin position="1"/>
        <end position="58"/>
    </location>
</feature>
<dbReference type="EMBL" id="CAJPDS010000153">
    <property type="protein sequence ID" value="CAF9940390.1"/>
    <property type="molecule type" value="Genomic_DNA"/>
</dbReference>
<sequence>MEYEDYRPPSLAFTPRRRRARPPLIYNRTPDYDRRSEGSLRRVSSSQDLDVRNHRKRRMRKRIQKQLLKMLLKDDSEEEEIADERRMRKRAQKEALEMMFEDDFEEEDSADDLSDDSQQDESSKILASLAALLSNESESSPTIDKDVQYRAEFYHYKNERYRYRAELQKTVVKENPIDIHPSSRAPKLTDTSCFDVTSMYAVPKLISLTDVAMISEAVLAELGTYITIRSRLLLDILRNTVQYYPTVSFDAEELVLEEPFCVLLHYRNELRERLESAEKAASELGSIGRGDSSIELEHLTDLNNFLNQRYADALSQELLRHQRLPAMCTYEWMWLLFKPGSVVYSWTDGVLEAFVVEEHDRNARQDEDHKIRPREISTLDDLDSTPHQKSLHVTVWYLAFNGVCLGRCREEYSIPRFDGEKPIMSLPIFPHEFMKHEKRVHESLSTQDYLRHRGQLFCELTRRSYRHYEGDTANIPKRTIRERVMVDTKDFLDSGNLTFVEVGFSNGGSSRESVRDFSARPPITGTRRRAGKTDVRFVKRDPEVIGYRYNSEDGKEYGKNKDIYAHYDGVIPDNCDSLESQQYMICAPTIMAFVLKTRQIEELFVDRFSKPVFQVDLMKELVLDSDAKAMVKALSQRYTMHAETNDTWSADFVKNKGEGQIFLLHGKPGVGKTTTAECVAELTRRPLLSLTCGDLGVDPEGLEARLDRWFRLAEQWGAVLLLDEADVYLESRINQDLRRNTLVSIFLRALEYYRGLLFLTSNRVGTFDDAFVSRIHVVIHYPDFTNEKRSQIWDIFFNKLEREKENIKFTQRTVDYAKESKEIQSLGWNGREIRNGIFIFIFRRRLDPELTLCTAFSTAVALAEFENDRDDKKRVIFHARHLEQVVKMSRAFQDYLKSTHGMSQAEQARRYRIRNDYWKGPGEEISS</sequence>
<evidence type="ECO:0000256" key="1">
    <source>
        <dbReference type="SAM" id="MobiDB-lite"/>
    </source>
</evidence>
<proteinExistence type="predicted"/>
<dbReference type="SMART" id="SM00382">
    <property type="entry name" value="AAA"/>
    <property type="match status" value="1"/>
</dbReference>
<evidence type="ECO:0000313" key="3">
    <source>
        <dbReference type="EMBL" id="CAF9940390.1"/>
    </source>
</evidence>
<protein>
    <recommendedName>
        <fullName evidence="2">AAA+ ATPase domain-containing protein</fullName>
    </recommendedName>
</protein>
<dbReference type="SUPFAM" id="SSF52540">
    <property type="entry name" value="P-loop containing nucleoside triphosphate hydrolases"/>
    <property type="match status" value="1"/>
</dbReference>
<dbReference type="GO" id="GO:0016887">
    <property type="term" value="F:ATP hydrolysis activity"/>
    <property type="evidence" value="ECO:0007669"/>
    <property type="project" value="InterPro"/>
</dbReference>
<dbReference type="InterPro" id="IPR003959">
    <property type="entry name" value="ATPase_AAA_core"/>
</dbReference>
<dbReference type="PANTHER" id="PTHR46411:SF4">
    <property type="entry name" value="AAA+ ATPASE DOMAIN-CONTAINING PROTEIN"/>
    <property type="match status" value="1"/>
</dbReference>
<evidence type="ECO:0000313" key="4">
    <source>
        <dbReference type="Proteomes" id="UP000664521"/>
    </source>
</evidence>
<dbReference type="InterPro" id="IPR003593">
    <property type="entry name" value="AAA+_ATPase"/>
</dbReference>
<dbReference type="InterPro" id="IPR054289">
    <property type="entry name" value="DUF7025"/>
</dbReference>
<feature type="compositionally biased region" description="Basic and acidic residues" evidence="1">
    <location>
        <begin position="30"/>
        <end position="40"/>
    </location>
</feature>
<dbReference type="InterPro" id="IPR027417">
    <property type="entry name" value="P-loop_NTPase"/>
</dbReference>
<dbReference type="Pfam" id="PF00004">
    <property type="entry name" value="AAA"/>
    <property type="match status" value="1"/>
</dbReference>
<dbReference type="InterPro" id="IPR056599">
    <property type="entry name" value="AAA_lid_fung"/>
</dbReference>
<name>A0A8H3J435_9LECA</name>
<keyword evidence="4" id="KW-1185">Reference proteome</keyword>
<dbReference type="Pfam" id="PF23232">
    <property type="entry name" value="AAA_lid_13"/>
    <property type="match status" value="1"/>
</dbReference>